<evidence type="ECO:0000256" key="4">
    <source>
        <dbReference type="ARBA" id="ARBA00013673"/>
    </source>
</evidence>
<dbReference type="SUPFAM" id="SSF75217">
    <property type="entry name" value="alpha/beta knot"/>
    <property type="match status" value="1"/>
</dbReference>
<dbReference type="InterPro" id="IPR015947">
    <property type="entry name" value="PUA-like_sf"/>
</dbReference>
<evidence type="ECO:0000256" key="3">
    <source>
        <dbReference type="ARBA" id="ARBA00012328"/>
    </source>
</evidence>
<dbReference type="SUPFAM" id="SSF88697">
    <property type="entry name" value="PUA domain-like"/>
    <property type="match status" value="1"/>
</dbReference>
<evidence type="ECO:0000256" key="10">
    <source>
        <dbReference type="ARBA" id="ARBA00025699"/>
    </source>
</evidence>
<dbReference type="EMBL" id="CP022983">
    <property type="protein sequence ID" value="ASV68945.1"/>
    <property type="molecule type" value="Genomic_DNA"/>
</dbReference>
<dbReference type="EC" id="2.1.1.193" evidence="3 12"/>
<evidence type="ECO:0000313" key="16">
    <source>
        <dbReference type="Proteomes" id="UP000215137"/>
    </source>
</evidence>
<dbReference type="InterPro" id="IPR029028">
    <property type="entry name" value="Alpha/beta_knot_MTases"/>
</dbReference>
<dbReference type="NCBIfam" id="NF008691">
    <property type="entry name" value="PRK11713.1-4"/>
    <property type="match status" value="1"/>
</dbReference>
<dbReference type="NCBIfam" id="NF008692">
    <property type="entry name" value="PRK11713.1-5"/>
    <property type="match status" value="1"/>
</dbReference>
<evidence type="ECO:0000256" key="5">
    <source>
        <dbReference type="ARBA" id="ARBA00022490"/>
    </source>
</evidence>
<dbReference type="InterPro" id="IPR046886">
    <property type="entry name" value="RsmE_MTase_dom"/>
</dbReference>
<dbReference type="AlphaFoldDB" id="A0A248TLC5"/>
<reference evidence="15 16" key="1">
    <citation type="submission" date="2017-08" db="EMBL/GenBank/DDBJ databases">
        <title>Complete Genome Sequence of Bacillus kochii Oregon-R-modENCODE STRAIN BDGP4, isolated from Drosophila melanogaster gut.</title>
        <authorList>
            <person name="Wan K.H."/>
            <person name="Yu C."/>
            <person name="Park S."/>
            <person name="Hammonds A.S."/>
            <person name="Booth B.W."/>
            <person name="Celniker S.E."/>
        </authorList>
    </citation>
    <scope>NUCLEOTIDE SEQUENCE [LARGE SCALE GENOMIC DNA]</scope>
    <source>
        <strain evidence="15 16">BDGP4</strain>
    </source>
</reference>
<dbReference type="GO" id="GO:0005737">
    <property type="term" value="C:cytoplasm"/>
    <property type="evidence" value="ECO:0007669"/>
    <property type="project" value="UniProtKB-SubCell"/>
</dbReference>
<dbReference type="OrthoDB" id="9815641at2"/>
<dbReference type="PIRSF" id="PIRSF015601">
    <property type="entry name" value="MTase_slr0722"/>
    <property type="match status" value="1"/>
</dbReference>
<dbReference type="Proteomes" id="UP000215137">
    <property type="component" value="Chromosome"/>
</dbReference>
<protein>
    <recommendedName>
        <fullName evidence="4 12">Ribosomal RNA small subunit methyltransferase E</fullName>
        <ecNumber evidence="3 12">2.1.1.193</ecNumber>
    </recommendedName>
</protein>
<dbReference type="Gene3D" id="2.40.240.20">
    <property type="entry name" value="Hypothetical PUA domain-like, domain 1"/>
    <property type="match status" value="1"/>
</dbReference>
<dbReference type="PANTHER" id="PTHR30027">
    <property type="entry name" value="RIBOSOMAL RNA SMALL SUBUNIT METHYLTRANSFERASE E"/>
    <property type="match status" value="1"/>
</dbReference>
<dbReference type="GO" id="GO:0070042">
    <property type="term" value="F:rRNA (uridine-N3-)-methyltransferase activity"/>
    <property type="evidence" value="ECO:0007669"/>
    <property type="project" value="TreeGrafter"/>
</dbReference>
<keyword evidence="5 12" id="KW-0963">Cytoplasm</keyword>
<dbReference type="Pfam" id="PF20260">
    <property type="entry name" value="PUA_4"/>
    <property type="match status" value="1"/>
</dbReference>
<dbReference type="Pfam" id="PF04452">
    <property type="entry name" value="Methyltrans_RNA"/>
    <property type="match status" value="1"/>
</dbReference>
<dbReference type="RefSeq" id="WP_095372511.1">
    <property type="nucleotide sequence ID" value="NZ_CP022983.1"/>
</dbReference>
<evidence type="ECO:0000259" key="13">
    <source>
        <dbReference type="Pfam" id="PF04452"/>
    </source>
</evidence>
<organism evidence="15 16">
    <name type="scientific">Cytobacillus kochii</name>
    <dbReference type="NCBI Taxonomy" id="859143"/>
    <lineage>
        <taxon>Bacteria</taxon>
        <taxon>Bacillati</taxon>
        <taxon>Bacillota</taxon>
        <taxon>Bacilli</taxon>
        <taxon>Bacillales</taxon>
        <taxon>Bacillaceae</taxon>
        <taxon>Cytobacillus</taxon>
    </lineage>
</organism>
<gene>
    <name evidence="15" type="ORF">CKF48_17580</name>
</gene>
<evidence type="ECO:0000256" key="8">
    <source>
        <dbReference type="ARBA" id="ARBA00022679"/>
    </source>
</evidence>
<dbReference type="PANTHER" id="PTHR30027:SF3">
    <property type="entry name" value="16S RRNA (URACIL(1498)-N(3))-METHYLTRANSFERASE"/>
    <property type="match status" value="1"/>
</dbReference>
<evidence type="ECO:0000256" key="11">
    <source>
        <dbReference type="ARBA" id="ARBA00047944"/>
    </source>
</evidence>
<dbReference type="NCBIfam" id="TIGR00046">
    <property type="entry name" value="RsmE family RNA methyltransferase"/>
    <property type="match status" value="1"/>
</dbReference>
<evidence type="ECO:0000256" key="9">
    <source>
        <dbReference type="ARBA" id="ARBA00022691"/>
    </source>
</evidence>
<dbReference type="Gene3D" id="3.40.1280.10">
    <property type="match status" value="1"/>
</dbReference>
<comment type="similarity">
    <text evidence="2 12">Belongs to the RNA methyltransferase RsmE family.</text>
</comment>
<proteinExistence type="inferred from homology"/>
<comment type="catalytic activity">
    <reaction evidence="11 12">
        <text>uridine(1498) in 16S rRNA + S-adenosyl-L-methionine = N(3)-methyluridine(1498) in 16S rRNA + S-adenosyl-L-homocysteine + H(+)</text>
        <dbReference type="Rhea" id="RHEA:42920"/>
        <dbReference type="Rhea" id="RHEA-COMP:10283"/>
        <dbReference type="Rhea" id="RHEA-COMP:10284"/>
        <dbReference type="ChEBI" id="CHEBI:15378"/>
        <dbReference type="ChEBI" id="CHEBI:57856"/>
        <dbReference type="ChEBI" id="CHEBI:59789"/>
        <dbReference type="ChEBI" id="CHEBI:65315"/>
        <dbReference type="ChEBI" id="CHEBI:74502"/>
        <dbReference type="EC" id="2.1.1.193"/>
    </reaction>
</comment>
<dbReference type="CDD" id="cd18084">
    <property type="entry name" value="RsmE-like"/>
    <property type="match status" value="1"/>
</dbReference>
<evidence type="ECO:0000259" key="14">
    <source>
        <dbReference type="Pfam" id="PF20260"/>
    </source>
</evidence>
<keyword evidence="9 12" id="KW-0949">S-adenosyl-L-methionine</keyword>
<dbReference type="GO" id="GO:0070475">
    <property type="term" value="P:rRNA base methylation"/>
    <property type="evidence" value="ECO:0007669"/>
    <property type="project" value="TreeGrafter"/>
</dbReference>
<keyword evidence="7 12" id="KW-0489">Methyltransferase</keyword>
<evidence type="ECO:0000256" key="12">
    <source>
        <dbReference type="PIRNR" id="PIRNR015601"/>
    </source>
</evidence>
<feature type="domain" description="Ribosomal RNA small subunit methyltransferase E methyltransferase" evidence="13">
    <location>
        <begin position="71"/>
        <end position="240"/>
    </location>
</feature>
<keyword evidence="6 12" id="KW-0698">rRNA processing</keyword>
<keyword evidence="16" id="KW-1185">Reference proteome</keyword>
<evidence type="ECO:0000256" key="7">
    <source>
        <dbReference type="ARBA" id="ARBA00022603"/>
    </source>
</evidence>
<evidence type="ECO:0000256" key="6">
    <source>
        <dbReference type="ARBA" id="ARBA00022552"/>
    </source>
</evidence>
<evidence type="ECO:0000256" key="2">
    <source>
        <dbReference type="ARBA" id="ARBA00005528"/>
    </source>
</evidence>
<feature type="domain" description="Ribosomal RNA small subunit methyltransferase E PUA-like" evidence="14">
    <location>
        <begin position="16"/>
        <end position="61"/>
    </location>
</feature>
<keyword evidence="8 12" id="KW-0808">Transferase</keyword>
<sequence length="248" mass="28155">MQRYFVNHRENDHFFITGDDYHHITRVMRMNVGDEIICVDPDGKAAQCKLVNITSEVVELEVVQWIEKNVELPVDVTIVSGLPKGDKLEWIIQKGTELGAHQFIPCMSARSIVKLDEKKANKKKDRWQKIAKEAAEQSHRIIVPHVYGPQSLQQLLEISKNYDYKCVAYEESSKQGESSAFHQVLKGMSRGDSLLFIFGPEGGLTEKEITLLEDEGFISCGLGPRILRTETAPSYVLSAVSYHFELME</sequence>
<dbReference type="KEGG" id="bko:CKF48_17580"/>
<dbReference type="FunFam" id="3.40.1280.10:FF:000024">
    <property type="entry name" value="Ribosomal RNA small subunit methyltransferase E"/>
    <property type="match status" value="1"/>
</dbReference>
<evidence type="ECO:0000256" key="1">
    <source>
        <dbReference type="ARBA" id="ARBA00004496"/>
    </source>
</evidence>
<name>A0A248TLC5_9BACI</name>
<dbReference type="InterPro" id="IPR006700">
    <property type="entry name" value="RsmE"/>
</dbReference>
<dbReference type="InterPro" id="IPR046887">
    <property type="entry name" value="RsmE_PUA-like"/>
</dbReference>
<dbReference type="InterPro" id="IPR029026">
    <property type="entry name" value="tRNA_m1G_MTases_N"/>
</dbReference>
<evidence type="ECO:0000313" key="15">
    <source>
        <dbReference type="EMBL" id="ASV68945.1"/>
    </source>
</evidence>
<comment type="subcellular location">
    <subcellularLocation>
        <location evidence="1 12">Cytoplasm</location>
    </subcellularLocation>
</comment>
<comment type="function">
    <text evidence="10 12">Specifically methylates the N3 position of the uracil ring of uridine 1498 (m3U1498) in 16S rRNA. Acts on the fully assembled 30S ribosomal subunit.</text>
</comment>
<accession>A0A248TLC5</accession>